<sequence>MPRFGGAPKCPRCEKSVYMAEQVLGPGGPWHNYCLTCKECNKRLDSTTLTEKNNEAYCRVCYNRQWGPKGYGFAGGAAFLSTETKLPSEILKEKNLNTPSPTLPPRPVKTTDTPSPLPPPPARPEPVSDMEESKPNMTSFWTKPASEGEGGGGYIRNHTGYVPRKLNFQTQSDICTSCKKPVYAAELALGAGNKYHKACLKCIGCGKRLDSTNMVDRNSDLFCTTCYSKSFAPYHVRGPKS</sequence>
<name>A0A367JDF7_RHIAZ</name>
<dbReference type="GO" id="GO:0030036">
    <property type="term" value="P:actin cytoskeleton organization"/>
    <property type="evidence" value="ECO:0007669"/>
    <property type="project" value="TreeGrafter"/>
</dbReference>
<evidence type="ECO:0000313" key="11">
    <source>
        <dbReference type="Proteomes" id="UP000252139"/>
    </source>
</evidence>
<dbReference type="Proteomes" id="UP000252139">
    <property type="component" value="Unassembled WGS sequence"/>
</dbReference>
<dbReference type="PROSITE" id="PS50023">
    <property type="entry name" value="LIM_DOMAIN_2"/>
    <property type="match status" value="2"/>
</dbReference>
<dbReference type="STRING" id="86630.A0A367JDF7"/>
<keyword evidence="4 7" id="KW-0862">Zinc</keyword>
<protein>
    <recommendedName>
        <fullName evidence="9">LIM zinc-binding domain-containing protein</fullName>
    </recommendedName>
</protein>
<accession>A0A367JDF7</accession>
<evidence type="ECO:0000256" key="5">
    <source>
        <dbReference type="ARBA" id="ARBA00023038"/>
    </source>
</evidence>
<reference evidence="10 11" key="1">
    <citation type="journal article" date="2018" name="G3 (Bethesda)">
        <title>Phylogenetic and Phylogenomic Definition of Rhizopus Species.</title>
        <authorList>
            <person name="Gryganskyi A.P."/>
            <person name="Golan J."/>
            <person name="Dolatabadi S."/>
            <person name="Mondo S."/>
            <person name="Robb S."/>
            <person name="Idnurm A."/>
            <person name="Muszewska A."/>
            <person name="Steczkiewicz K."/>
            <person name="Masonjones S."/>
            <person name="Liao H.L."/>
            <person name="Gajdeczka M.T."/>
            <person name="Anike F."/>
            <person name="Vuek A."/>
            <person name="Anishchenko I.M."/>
            <person name="Voigt K."/>
            <person name="de Hoog G.S."/>
            <person name="Smith M.E."/>
            <person name="Heitman J."/>
            <person name="Vilgalys R."/>
            <person name="Stajich J.E."/>
        </authorList>
    </citation>
    <scope>NUCLEOTIDE SEQUENCE [LARGE SCALE GENOMIC DNA]</scope>
    <source>
        <strain evidence="10 11">CBS 357.93</strain>
    </source>
</reference>
<dbReference type="GO" id="GO:0005634">
    <property type="term" value="C:nucleus"/>
    <property type="evidence" value="ECO:0007669"/>
    <property type="project" value="UniProtKB-SubCell"/>
</dbReference>
<keyword evidence="6" id="KW-0539">Nucleus</keyword>
<dbReference type="Pfam" id="PF00412">
    <property type="entry name" value="LIM"/>
    <property type="match status" value="2"/>
</dbReference>
<feature type="domain" description="LIM zinc-binding" evidence="9">
    <location>
        <begin position="8"/>
        <end position="68"/>
    </location>
</feature>
<feature type="compositionally biased region" description="Pro residues" evidence="8">
    <location>
        <begin position="115"/>
        <end position="124"/>
    </location>
</feature>
<dbReference type="PANTHER" id="PTHR24215">
    <property type="entry name" value="RHO-GTPASE-ACTIVATING PROTEIN LRG1"/>
    <property type="match status" value="1"/>
</dbReference>
<evidence type="ECO:0000256" key="1">
    <source>
        <dbReference type="ARBA" id="ARBA00004123"/>
    </source>
</evidence>
<dbReference type="FunFam" id="2.10.110.10:FF:000001">
    <property type="entry name" value="Cysteine and glycine-rich protein 1"/>
    <property type="match status" value="2"/>
</dbReference>
<comment type="caution">
    <text evidence="10">The sequence shown here is derived from an EMBL/GenBank/DDBJ whole genome shotgun (WGS) entry which is preliminary data.</text>
</comment>
<evidence type="ECO:0000256" key="3">
    <source>
        <dbReference type="ARBA" id="ARBA00022737"/>
    </source>
</evidence>
<dbReference type="CDD" id="cd09326">
    <property type="entry name" value="LIM_CRP_like"/>
    <property type="match status" value="2"/>
</dbReference>
<dbReference type="OrthoDB" id="8062037at2759"/>
<evidence type="ECO:0000313" key="10">
    <source>
        <dbReference type="EMBL" id="RCH87973.1"/>
    </source>
</evidence>
<feature type="region of interest" description="Disordered" evidence="8">
    <location>
        <begin position="92"/>
        <end position="152"/>
    </location>
</feature>
<dbReference type="EMBL" id="PJQL01001555">
    <property type="protein sequence ID" value="RCH87973.1"/>
    <property type="molecule type" value="Genomic_DNA"/>
</dbReference>
<organism evidence="10 11">
    <name type="scientific">Rhizopus azygosporus</name>
    <name type="common">Rhizopus microsporus var. azygosporus</name>
    <dbReference type="NCBI Taxonomy" id="86630"/>
    <lineage>
        <taxon>Eukaryota</taxon>
        <taxon>Fungi</taxon>
        <taxon>Fungi incertae sedis</taxon>
        <taxon>Mucoromycota</taxon>
        <taxon>Mucoromycotina</taxon>
        <taxon>Mucoromycetes</taxon>
        <taxon>Mucorales</taxon>
        <taxon>Mucorineae</taxon>
        <taxon>Rhizopodaceae</taxon>
        <taxon>Rhizopus</taxon>
    </lineage>
</organism>
<evidence type="ECO:0000256" key="6">
    <source>
        <dbReference type="ARBA" id="ARBA00023242"/>
    </source>
</evidence>
<dbReference type="GO" id="GO:0046872">
    <property type="term" value="F:metal ion binding"/>
    <property type="evidence" value="ECO:0007669"/>
    <property type="project" value="UniProtKB-KW"/>
</dbReference>
<dbReference type="GO" id="GO:0005737">
    <property type="term" value="C:cytoplasm"/>
    <property type="evidence" value="ECO:0007669"/>
    <property type="project" value="TreeGrafter"/>
</dbReference>
<evidence type="ECO:0000256" key="8">
    <source>
        <dbReference type="SAM" id="MobiDB-lite"/>
    </source>
</evidence>
<gene>
    <name evidence="10" type="ORF">CU097_010152</name>
</gene>
<evidence type="ECO:0000256" key="4">
    <source>
        <dbReference type="ARBA" id="ARBA00022833"/>
    </source>
</evidence>
<dbReference type="AlphaFoldDB" id="A0A367JDF7"/>
<dbReference type="SMART" id="SM00132">
    <property type="entry name" value="LIM"/>
    <property type="match status" value="2"/>
</dbReference>
<proteinExistence type="predicted"/>
<keyword evidence="11" id="KW-1185">Reference proteome</keyword>
<dbReference type="InterPro" id="IPR001781">
    <property type="entry name" value="Znf_LIM"/>
</dbReference>
<dbReference type="Gene3D" id="2.10.110.10">
    <property type="entry name" value="Cysteine Rich Protein"/>
    <property type="match status" value="2"/>
</dbReference>
<keyword evidence="3" id="KW-0677">Repeat</keyword>
<evidence type="ECO:0000259" key="9">
    <source>
        <dbReference type="PROSITE" id="PS50023"/>
    </source>
</evidence>
<dbReference type="SUPFAM" id="SSF57716">
    <property type="entry name" value="Glucocorticoid receptor-like (DNA-binding domain)"/>
    <property type="match status" value="4"/>
</dbReference>
<comment type="subcellular location">
    <subcellularLocation>
        <location evidence="1">Nucleus</location>
    </subcellularLocation>
</comment>
<dbReference type="PANTHER" id="PTHR24215:SF35">
    <property type="entry name" value="MUSCLE LIM PROTEIN MLP84B"/>
    <property type="match status" value="1"/>
</dbReference>
<feature type="domain" description="LIM zinc-binding" evidence="9">
    <location>
        <begin position="173"/>
        <end position="233"/>
    </location>
</feature>
<dbReference type="PROSITE" id="PS00478">
    <property type="entry name" value="LIM_DOMAIN_1"/>
    <property type="match status" value="2"/>
</dbReference>
<keyword evidence="2 7" id="KW-0479">Metal-binding</keyword>
<evidence type="ECO:0000256" key="7">
    <source>
        <dbReference type="PROSITE-ProRule" id="PRU00125"/>
    </source>
</evidence>
<keyword evidence="5 7" id="KW-0440">LIM domain</keyword>
<evidence type="ECO:0000256" key="2">
    <source>
        <dbReference type="ARBA" id="ARBA00022723"/>
    </source>
</evidence>